<proteinExistence type="inferred from homology"/>
<dbReference type="InterPro" id="IPR016169">
    <property type="entry name" value="FAD-bd_PCMH_sub2"/>
</dbReference>
<keyword evidence="5" id="KW-0560">Oxidoreductase</keyword>
<feature type="domain" description="FAD-binding PCMH-type" evidence="6">
    <location>
        <begin position="32"/>
        <end position="204"/>
    </location>
</feature>
<comment type="similarity">
    <text evidence="2">Belongs to the oxygen-dependent FAD-linked oxidoreductase family.</text>
</comment>
<dbReference type="GO" id="GO:0071949">
    <property type="term" value="F:FAD binding"/>
    <property type="evidence" value="ECO:0007669"/>
    <property type="project" value="InterPro"/>
</dbReference>
<keyword evidence="4" id="KW-0274">FAD</keyword>
<gene>
    <name evidence="7" type="ORF">HZS61_003572</name>
</gene>
<dbReference type="InterPro" id="IPR006094">
    <property type="entry name" value="Oxid_FAD_bind_N"/>
</dbReference>
<name>A0A8H6GDW3_FUSOX</name>
<comment type="caution">
    <text evidence="7">The sequence shown here is derived from an EMBL/GenBank/DDBJ whole genome shotgun (WGS) entry which is preliminary data.</text>
</comment>
<dbReference type="PANTHER" id="PTHR42973:SF39">
    <property type="entry name" value="FAD-BINDING PCMH-TYPE DOMAIN-CONTAINING PROTEIN"/>
    <property type="match status" value="1"/>
</dbReference>
<accession>A0A8H6GDW3</accession>
<dbReference type="InterPro" id="IPR016166">
    <property type="entry name" value="FAD-bd_PCMH"/>
</dbReference>
<dbReference type="Gene3D" id="3.40.462.20">
    <property type="match status" value="1"/>
</dbReference>
<comment type="cofactor">
    <cofactor evidence="1">
        <name>FAD</name>
        <dbReference type="ChEBI" id="CHEBI:57692"/>
    </cofactor>
</comment>
<dbReference type="Pfam" id="PF01565">
    <property type="entry name" value="FAD_binding_4"/>
    <property type="match status" value="1"/>
</dbReference>
<keyword evidence="3" id="KW-0285">Flavoprotein</keyword>
<dbReference type="AlphaFoldDB" id="A0A8H6GDW3"/>
<evidence type="ECO:0000313" key="8">
    <source>
        <dbReference type="Proteomes" id="UP000593570"/>
    </source>
</evidence>
<protein>
    <recommendedName>
        <fullName evidence="6">FAD-binding PCMH-type domain-containing protein</fullName>
    </recommendedName>
</protein>
<dbReference type="SUPFAM" id="SSF53474">
    <property type="entry name" value="alpha/beta-Hydrolases"/>
    <property type="match status" value="1"/>
</dbReference>
<dbReference type="PROSITE" id="PS51387">
    <property type="entry name" value="FAD_PCMH"/>
    <property type="match status" value="1"/>
</dbReference>
<reference evidence="7 8" key="1">
    <citation type="journal article" date="2020" name="bioRxiv">
        <title>A chromosome-scale genome assembly for the Fusarium oxysporum strain Fo5176 to establish a model Arabidopsis-fungal pathosystem.</title>
        <authorList>
            <person name="Fokkens L."/>
            <person name="Guo L."/>
            <person name="Dora S."/>
            <person name="Wang B."/>
            <person name="Ye K."/>
            <person name="Sanchez-Rodriguez C."/>
            <person name="Croll D."/>
        </authorList>
    </citation>
    <scope>NUCLEOTIDE SEQUENCE [LARGE SCALE GENOMIC DNA]</scope>
    <source>
        <strain evidence="7 8">Fo5176</strain>
    </source>
</reference>
<dbReference type="GO" id="GO:0016491">
    <property type="term" value="F:oxidoreductase activity"/>
    <property type="evidence" value="ECO:0007669"/>
    <property type="project" value="UniProtKB-KW"/>
</dbReference>
<evidence type="ECO:0000256" key="2">
    <source>
        <dbReference type="ARBA" id="ARBA00005466"/>
    </source>
</evidence>
<dbReference type="Gene3D" id="3.30.465.10">
    <property type="match status" value="1"/>
</dbReference>
<sequence>MSAQIKGIESLQCEYVVPDNATPQLPRWSDTHIQRPALIVTPKTEQDVKDAIRVAKENKLIIVAAGGGHGTFVSVDPASLYLDMKLFKKIALNKDEGTVKVGGGVIVEEVLKTLADEGYYTPIPNSDAVGFVGSMLGGGNSAQIGLHGWMVDNMVSFRLITASGDIVEVDSSSKDKEQSLFNVLCGAGHGLGVVTELTVSAFPLSSLSMEDNKIWTRSLIFPAPALDIAINAFLDLSHPPAEGYMSLAFARSPPGTPAAGSPIIILGYQYFGPAEQAEKATTLLFQDDVVSKTVVANTELLPFENVNAKMNNYNSHHGHKTIASCRLHKTTPEAIKAGFEKWRIATEDYPDAQQSSLIISAYNIDKTSAIKNEKPGSGLSTFKPGYHILDWPTDVMEFAQAHQIPEFSVLGLSGGGPFALACAYALPKRAITSVGLFATAPHWAAGTKHVEYYRRVLKVWAEYSPSTLRAALYMLYLSLRWIILSGPVSRRLSKWLEAQHKKEEAESEAPKPKPLSLEELVEMVLDEPFRQGADGAVHEMNLLTSKNWGFDLEKVQYDNIQIWHGKKDVNAPIQMIRYMAERIRGCELHEFEDETHYTMYKHFEPALRELVE</sequence>
<dbReference type="InterPro" id="IPR036318">
    <property type="entry name" value="FAD-bd_PCMH-like_sf"/>
</dbReference>
<dbReference type="InterPro" id="IPR006093">
    <property type="entry name" value="Oxy_OxRdtase_FAD_BS"/>
</dbReference>
<dbReference type="InterPro" id="IPR029058">
    <property type="entry name" value="AB_hydrolase_fold"/>
</dbReference>
<dbReference type="SUPFAM" id="SSF56176">
    <property type="entry name" value="FAD-binding/transporter-associated domain-like"/>
    <property type="match status" value="1"/>
</dbReference>
<evidence type="ECO:0000256" key="5">
    <source>
        <dbReference type="ARBA" id="ARBA00023002"/>
    </source>
</evidence>
<dbReference type="Proteomes" id="UP000593570">
    <property type="component" value="Unassembled WGS sequence"/>
</dbReference>
<organism evidence="7 8">
    <name type="scientific">Fusarium oxysporum f. sp. conglutinans</name>
    <dbReference type="NCBI Taxonomy" id="100902"/>
    <lineage>
        <taxon>Eukaryota</taxon>
        <taxon>Fungi</taxon>
        <taxon>Dikarya</taxon>
        <taxon>Ascomycota</taxon>
        <taxon>Pezizomycotina</taxon>
        <taxon>Sordariomycetes</taxon>
        <taxon>Hypocreomycetidae</taxon>
        <taxon>Hypocreales</taxon>
        <taxon>Nectriaceae</taxon>
        <taxon>Fusarium</taxon>
        <taxon>Fusarium oxysporum species complex</taxon>
    </lineage>
</organism>
<evidence type="ECO:0000256" key="1">
    <source>
        <dbReference type="ARBA" id="ARBA00001974"/>
    </source>
</evidence>
<evidence type="ECO:0000256" key="4">
    <source>
        <dbReference type="ARBA" id="ARBA00022827"/>
    </source>
</evidence>
<evidence type="ECO:0000313" key="7">
    <source>
        <dbReference type="EMBL" id="KAF6516369.1"/>
    </source>
</evidence>
<dbReference type="EMBL" id="JACDXP010000012">
    <property type="protein sequence ID" value="KAF6516369.1"/>
    <property type="molecule type" value="Genomic_DNA"/>
</dbReference>
<dbReference type="Gene3D" id="3.40.50.1820">
    <property type="entry name" value="alpha/beta hydrolase"/>
    <property type="match status" value="1"/>
</dbReference>
<dbReference type="InterPro" id="IPR050416">
    <property type="entry name" value="FAD-linked_Oxidoreductase"/>
</dbReference>
<evidence type="ECO:0000259" key="6">
    <source>
        <dbReference type="PROSITE" id="PS51387"/>
    </source>
</evidence>
<dbReference type="PANTHER" id="PTHR42973">
    <property type="entry name" value="BINDING OXIDOREDUCTASE, PUTATIVE (AFU_ORTHOLOGUE AFUA_1G17690)-RELATED"/>
    <property type="match status" value="1"/>
</dbReference>
<evidence type="ECO:0000256" key="3">
    <source>
        <dbReference type="ARBA" id="ARBA00022630"/>
    </source>
</evidence>
<dbReference type="PROSITE" id="PS00862">
    <property type="entry name" value="OX2_COVAL_FAD"/>
    <property type="match status" value="1"/>
</dbReference>